<dbReference type="GO" id="GO:0005789">
    <property type="term" value="C:endoplasmic reticulum membrane"/>
    <property type="evidence" value="ECO:0007669"/>
    <property type="project" value="UniProtKB-SubCell"/>
</dbReference>
<evidence type="ECO:0000256" key="2">
    <source>
        <dbReference type="ARBA" id="ARBA00022692"/>
    </source>
</evidence>
<feature type="compositionally biased region" description="Polar residues" evidence="6">
    <location>
        <begin position="1"/>
        <end position="17"/>
    </location>
</feature>
<evidence type="ECO:0000256" key="4">
    <source>
        <dbReference type="ARBA" id="ARBA00022989"/>
    </source>
</evidence>
<evidence type="ECO:0000256" key="1">
    <source>
        <dbReference type="ARBA" id="ARBA00004389"/>
    </source>
</evidence>
<dbReference type="CDD" id="cd06257">
    <property type="entry name" value="DnaJ"/>
    <property type="match status" value="1"/>
</dbReference>
<accession>A0A0F8BJT3</accession>
<dbReference type="SMART" id="SM00271">
    <property type="entry name" value="DnaJ"/>
    <property type="match status" value="1"/>
</dbReference>
<dbReference type="InterPro" id="IPR018253">
    <property type="entry name" value="DnaJ_domain_CS"/>
</dbReference>
<dbReference type="Pfam" id="PF09320">
    <property type="entry name" value="DUF1977"/>
    <property type="match status" value="1"/>
</dbReference>
<dbReference type="GO" id="GO:0030544">
    <property type="term" value="F:Hsp70 protein binding"/>
    <property type="evidence" value="ECO:0007669"/>
    <property type="project" value="TreeGrafter"/>
</dbReference>
<feature type="region of interest" description="Disordered" evidence="6">
    <location>
        <begin position="1"/>
        <end position="38"/>
    </location>
</feature>
<feature type="domain" description="J" evidence="7">
    <location>
        <begin position="49"/>
        <end position="116"/>
    </location>
</feature>
<dbReference type="InterPro" id="IPR015399">
    <property type="entry name" value="DUF1977_DnaJ-like"/>
</dbReference>
<organism evidence="8 9">
    <name type="scientific">Ceratocystis fimbriata f. sp. platani</name>
    <dbReference type="NCBI Taxonomy" id="88771"/>
    <lineage>
        <taxon>Eukaryota</taxon>
        <taxon>Fungi</taxon>
        <taxon>Dikarya</taxon>
        <taxon>Ascomycota</taxon>
        <taxon>Pezizomycotina</taxon>
        <taxon>Sordariomycetes</taxon>
        <taxon>Hypocreomycetidae</taxon>
        <taxon>Microascales</taxon>
        <taxon>Ceratocystidaceae</taxon>
        <taxon>Ceratocystis</taxon>
    </lineage>
</organism>
<name>A0A0F8BJT3_CERFI</name>
<feature type="compositionally biased region" description="Low complexity" evidence="6">
    <location>
        <begin position="207"/>
        <end position="221"/>
    </location>
</feature>
<sequence>MSASGSDAKSTAGSSTARSREHNQGNQGRDVTPEQHAAVQRIRKCSATAFYDILGLEAVRTTATESDIKKAYRKQSLLTHPDKNGHEHADEAFKIVSRAFSVLSDKDKRATYDRYGTDPDNRFGGPPQNPFAGGGGRPGFGGQQGHMFEGEITPEELFRQFFGGGGGGGFGGGPFAGFDAGPQFMFNFGGGPGFRVHQFGGGRPQRRPGTQPGAGGARPAATPASTLQTLLGLLPIFFFFIMPLLSNLLSGLTSSSNAAPATPRMVFDSPVPPMTLQRELPRFGVPYFVDPAAVATYSPAKLRELDRAAEGTFVRVLRAECGSEAARREQLVYEAQGWFFDDKEKMEAARHYHMPSCRRLQTLGLSK</sequence>
<protein>
    <submittedName>
        <fullName evidence="8">Putative J domain-containing protein C17A3.05c</fullName>
    </submittedName>
</protein>
<dbReference type="InterPro" id="IPR036869">
    <property type="entry name" value="J_dom_sf"/>
</dbReference>
<evidence type="ECO:0000313" key="9">
    <source>
        <dbReference type="Proteomes" id="UP000034841"/>
    </source>
</evidence>
<dbReference type="AlphaFoldDB" id="A0A0F8BJT3"/>
<dbReference type="InterPro" id="IPR051100">
    <property type="entry name" value="DnaJ_subfamily_B/C"/>
</dbReference>
<keyword evidence="2" id="KW-0812">Transmembrane</keyword>
<proteinExistence type="predicted"/>
<dbReference type="Pfam" id="PF00226">
    <property type="entry name" value="DnaJ"/>
    <property type="match status" value="1"/>
</dbReference>
<dbReference type="PROSITE" id="PS00636">
    <property type="entry name" value="DNAJ_1"/>
    <property type="match status" value="1"/>
</dbReference>
<comment type="caution">
    <text evidence="8">The sequence shown here is derived from an EMBL/GenBank/DDBJ whole genome shotgun (WGS) entry which is preliminary data.</text>
</comment>
<dbReference type="PANTHER" id="PTHR43908:SF3">
    <property type="entry name" value="AT29763P-RELATED"/>
    <property type="match status" value="1"/>
</dbReference>
<dbReference type="GO" id="GO:0071218">
    <property type="term" value="P:cellular response to misfolded protein"/>
    <property type="evidence" value="ECO:0007669"/>
    <property type="project" value="TreeGrafter"/>
</dbReference>
<feature type="region of interest" description="Disordered" evidence="6">
    <location>
        <begin position="200"/>
        <end position="221"/>
    </location>
</feature>
<evidence type="ECO:0000259" key="7">
    <source>
        <dbReference type="PROSITE" id="PS50076"/>
    </source>
</evidence>
<dbReference type="Gene3D" id="1.10.287.110">
    <property type="entry name" value="DnaJ domain"/>
    <property type="match status" value="1"/>
</dbReference>
<keyword evidence="9" id="KW-1185">Reference proteome</keyword>
<keyword evidence="5" id="KW-0472">Membrane</keyword>
<keyword evidence="4" id="KW-1133">Transmembrane helix</keyword>
<evidence type="ECO:0000256" key="5">
    <source>
        <dbReference type="ARBA" id="ARBA00023136"/>
    </source>
</evidence>
<dbReference type="InterPro" id="IPR001623">
    <property type="entry name" value="DnaJ_domain"/>
</dbReference>
<reference evidence="8 9" key="1">
    <citation type="submission" date="2015-04" db="EMBL/GenBank/DDBJ databases">
        <title>Genome sequence of Ceratocystis platani, a major pathogen of plane trees.</title>
        <authorList>
            <person name="Belbahri L."/>
        </authorList>
    </citation>
    <scope>NUCLEOTIDE SEQUENCE [LARGE SCALE GENOMIC DNA]</scope>
    <source>
        <strain evidence="8 9">CFO</strain>
    </source>
</reference>
<dbReference type="PRINTS" id="PR00625">
    <property type="entry name" value="JDOMAIN"/>
</dbReference>
<dbReference type="SUPFAM" id="SSF46565">
    <property type="entry name" value="Chaperone J-domain"/>
    <property type="match status" value="1"/>
</dbReference>
<feature type="compositionally biased region" description="Gly residues" evidence="6">
    <location>
        <begin position="132"/>
        <end position="142"/>
    </location>
</feature>
<gene>
    <name evidence="8" type="ORF">CFO_g5121</name>
</gene>
<keyword evidence="3" id="KW-0256">Endoplasmic reticulum</keyword>
<dbReference type="EMBL" id="LBBL01000385">
    <property type="protein sequence ID" value="KKF92528.1"/>
    <property type="molecule type" value="Genomic_DNA"/>
</dbReference>
<evidence type="ECO:0000313" key="8">
    <source>
        <dbReference type="EMBL" id="KKF92528.1"/>
    </source>
</evidence>
<dbReference type="FunFam" id="1.10.287.110:FF:000069">
    <property type="entry name" value="ER associated DnaJ chaperone"/>
    <property type="match status" value="1"/>
</dbReference>
<comment type="subcellular location">
    <subcellularLocation>
        <location evidence="1">Endoplasmic reticulum membrane</location>
        <topology evidence="1">Single-pass membrane protein</topology>
    </subcellularLocation>
</comment>
<evidence type="ECO:0000256" key="3">
    <source>
        <dbReference type="ARBA" id="ARBA00022824"/>
    </source>
</evidence>
<dbReference type="OrthoDB" id="1507364at2759"/>
<dbReference type="PROSITE" id="PS50076">
    <property type="entry name" value="DNAJ_2"/>
    <property type="match status" value="1"/>
</dbReference>
<dbReference type="Proteomes" id="UP000034841">
    <property type="component" value="Unassembled WGS sequence"/>
</dbReference>
<dbReference type="PANTHER" id="PTHR43908">
    <property type="entry name" value="AT29763P-RELATED"/>
    <property type="match status" value="1"/>
</dbReference>
<evidence type="ECO:0000256" key="6">
    <source>
        <dbReference type="SAM" id="MobiDB-lite"/>
    </source>
</evidence>
<feature type="region of interest" description="Disordered" evidence="6">
    <location>
        <begin position="114"/>
        <end position="142"/>
    </location>
</feature>